<evidence type="ECO:0000313" key="1">
    <source>
        <dbReference type="EMBL" id="NUB19896.1"/>
    </source>
</evidence>
<keyword evidence="2" id="KW-1185">Reference proteome</keyword>
<dbReference type="EMBL" id="WHOR01000071">
    <property type="protein sequence ID" value="NUB19896.1"/>
    <property type="molecule type" value="Genomic_DNA"/>
</dbReference>
<reference evidence="1 2" key="1">
    <citation type="submission" date="2019-10" db="EMBL/GenBank/DDBJ databases">
        <title>Genome sequence of Azospirillum formosense CC-Nfb-7.</title>
        <authorList>
            <person name="Ambrosini A."/>
            <person name="Sant'Anna F.H."/>
            <person name="Cassan F.D."/>
            <person name="Souza E.M."/>
            <person name="Passaglia L.M.P."/>
        </authorList>
    </citation>
    <scope>NUCLEOTIDE SEQUENCE [LARGE SCALE GENOMIC DNA]</scope>
    <source>
        <strain evidence="1 2">CC-NFb-7</strain>
    </source>
</reference>
<name>A0ABX2KTI6_9PROT</name>
<dbReference type="Pfam" id="PF05930">
    <property type="entry name" value="Phage_AlpA"/>
    <property type="match status" value="1"/>
</dbReference>
<gene>
    <name evidence="1" type="ORF">GBZ26_11800</name>
</gene>
<dbReference type="InterPro" id="IPR052931">
    <property type="entry name" value="Prophage_regulatory_activator"/>
</dbReference>
<proteinExistence type="predicted"/>
<dbReference type="PANTHER" id="PTHR36154">
    <property type="entry name" value="DNA-BINDING TRANSCRIPTIONAL ACTIVATOR ALPA"/>
    <property type="match status" value="1"/>
</dbReference>
<dbReference type="Gene3D" id="1.10.238.160">
    <property type="match status" value="1"/>
</dbReference>
<dbReference type="Proteomes" id="UP000639419">
    <property type="component" value="Unassembled WGS sequence"/>
</dbReference>
<comment type="caution">
    <text evidence="1">The sequence shown here is derived from an EMBL/GenBank/DDBJ whole genome shotgun (WGS) entry which is preliminary data.</text>
</comment>
<sequence>MKSGVRVIRFKELKERVGYSRMHIDRLEKNGKFPRRIRLGENSVAWVESEVDDWISAKMNGRGGATADVVLATAEA</sequence>
<dbReference type="InterPro" id="IPR010260">
    <property type="entry name" value="AlpA"/>
</dbReference>
<evidence type="ECO:0000313" key="2">
    <source>
        <dbReference type="Proteomes" id="UP000639419"/>
    </source>
</evidence>
<dbReference type="PANTHER" id="PTHR36154:SF1">
    <property type="entry name" value="DNA-BINDING TRANSCRIPTIONAL ACTIVATOR ALPA"/>
    <property type="match status" value="1"/>
</dbReference>
<protein>
    <submittedName>
        <fullName evidence="1">AlpA family phage regulatory protein</fullName>
    </submittedName>
</protein>
<accession>A0ABX2KTI6</accession>
<organism evidence="1 2">
    <name type="scientific">Azospirillum formosense</name>
    <dbReference type="NCBI Taxonomy" id="861533"/>
    <lineage>
        <taxon>Bacteria</taxon>
        <taxon>Pseudomonadati</taxon>
        <taxon>Pseudomonadota</taxon>
        <taxon>Alphaproteobacteria</taxon>
        <taxon>Rhodospirillales</taxon>
        <taxon>Azospirillaceae</taxon>
        <taxon>Azospirillum</taxon>
    </lineage>
</organism>
<dbReference type="RefSeq" id="WP_174439015.1">
    <property type="nucleotide sequence ID" value="NZ_BAABCC010000032.1"/>
</dbReference>